<gene>
    <name evidence="1" type="ORF">Hyperionvirus11_50</name>
</gene>
<evidence type="ECO:0000313" key="1">
    <source>
        <dbReference type="EMBL" id="AYV83777.1"/>
    </source>
</evidence>
<accession>A0A3G5A939</accession>
<reference evidence="1" key="1">
    <citation type="submission" date="2018-10" db="EMBL/GenBank/DDBJ databases">
        <title>Hidden diversity of soil giant viruses.</title>
        <authorList>
            <person name="Schulz F."/>
            <person name="Alteio L."/>
            <person name="Goudeau D."/>
            <person name="Ryan E.M."/>
            <person name="Malmstrom R.R."/>
            <person name="Blanchard J."/>
            <person name="Woyke T."/>
        </authorList>
    </citation>
    <scope>NUCLEOTIDE SEQUENCE</scope>
    <source>
        <strain evidence="1">HYV1</strain>
    </source>
</reference>
<organism evidence="1">
    <name type="scientific">Hyperionvirus sp</name>
    <dbReference type="NCBI Taxonomy" id="2487770"/>
    <lineage>
        <taxon>Viruses</taxon>
        <taxon>Varidnaviria</taxon>
        <taxon>Bamfordvirae</taxon>
        <taxon>Nucleocytoviricota</taxon>
        <taxon>Megaviricetes</taxon>
        <taxon>Imitervirales</taxon>
        <taxon>Mimiviridae</taxon>
        <taxon>Klosneuvirinae</taxon>
    </lineage>
</organism>
<proteinExistence type="predicted"/>
<name>A0A3G5A939_9VIRU</name>
<sequence length="76" mass="8392">MIVEPSSQNFVILNENDEPIYLIMGNVGKKQSATLHFPSNLSELNKLTDSFSEAIDVIRCPTTAAKVQVKESLLRG</sequence>
<protein>
    <submittedName>
        <fullName evidence="1">Uncharacterized protein</fullName>
    </submittedName>
</protein>
<dbReference type="EMBL" id="MK072393">
    <property type="protein sequence ID" value="AYV83777.1"/>
    <property type="molecule type" value="Genomic_DNA"/>
</dbReference>